<evidence type="ECO:0000259" key="9">
    <source>
        <dbReference type="PROSITE" id="PS50110"/>
    </source>
</evidence>
<dbReference type="EC" id="2.7.13.3" evidence="2"/>
<dbReference type="Pfam" id="PF00072">
    <property type="entry name" value="Response_reg"/>
    <property type="match status" value="1"/>
</dbReference>
<dbReference type="SUPFAM" id="SSF47384">
    <property type="entry name" value="Homodimeric domain of signal transducing histidine kinase"/>
    <property type="match status" value="1"/>
</dbReference>
<evidence type="ECO:0000259" key="8">
    <source>
        <dbReference type="PROSITE" id="PS50109"/>
    </source>
</evidence>
<evidence type="ECO:0000256" key="2">
    <source>
        <dbReference type="ARBA" id="ARBA00012438"/>
    </source>
</evidence>
<dbReference type="Pfam" id="PF00512">
    <property type="entry name" value="HisKA"/>
    <property type="match status" value="1"/>
</dbReference>
<dbReference type="InterPro" id="IPR036097">
    <property type="entry name" value="HisK_dim/P_sf"/>
</dbReference>
<feature type="domain" description="Response regulatory" evidence="9">
    <location>
        <begin position="1078"/>
        <end position="1202"/>
    </location>
</feature>
<dbReference type="InterPro" id="IPR003661">
    <property type="entry name" value="HisK_dim/P_dom"/>
</dbReference>
<comment type="catalytic activity">
    <reaction evidence="1">
        <text>ATP + protein L-histidine = ADP + protein N-phospho-L-histidine.</text>
        <dbReference type="EC" id="2.7.13.3"/>
    </reaction>
</comment>
<evidence type="ECO:0000256" key="7">
    <source>
        <dbReference type="SAM" id="MobiDB-lite"/>
    </source>
</evidence>
<dbReference type="Gene3D" id="3.40.50.2300">
    <property type="match status" value="1"/>
</dbReference>
<evidence type="ECO:0000256" key="3">
    <source>
        <dbReference type="ARBA" id="ARBA00022553"/>
    </source>
</evidence>
<evidence type="ECO:0000256" key="1">
    <source>
        <dbReference type="ARBA" id="ARBA00000085"/>
    </source>
</evidence>
<dbReference type="CDD" id="cd17546">
    <property type="entry name" value="REC_hyHK_CKI1_RcsC-like"/>
    <property type="match status" value="1"/>
</dbReference>
<name>A0AAV9GJP1_9PEZI</name>
<dbReference type="Gene3D" id="3.30.565.10">
    <property type="entry name" value="Histidine kinase-like ATPase, C-terminal domain"/>
    <property type="match status" value="1"/>
</dbReference>
<evidence type="ECO:0000256" key="4">
    <source>
        <dbReference type="ARBA" id="ARBA00022679"/>
    </source>
</evidence>
<keyword evidence="4" id="KW-0808">Transferase</keyword>
<dbReference type="PANTHER" id="PTHR43047:SF72">
    <property type="entry name" value="OSMOSENSING HISTIDINE PROTEIN KINASE SLN1"/>
    <property type="match status" value="1"/>
</dbReference>
<dbReference type="CDD" id="cd00082">
    <property type="entry name" value="HisKA"/>
    <property type="match status" value="1"/>
</dbReference>
<evidence type="ECO:0000256" key="5">
    <source>
        <dbReference type="ARBA" id="ARBA00022777"/>
    </source>
</evidence>
<feature type="compositionally biased region" description="Polar residues" evidence="7">
    <location>
        <begin position="340"/>
        <end position="365"/>
    </location>
</feature>
<feature type="domain" description="Histidine kinase" evidence="8">
    <location>
        <begin position="604"/>
        <end position="862"/>
    </location>
</feature>
<dbReference type="PROSITE" id="PS50110">
    <property type="entry name" value="RESPONSE_REGULATORY"/>
    <property type="match status" value="1"/>
</dbReference>
<dbReference type="GO" id="GO:0009927">
    <property type="term" value="F:histidine phosphotransfer kinase activity"/>
    <property type="evidence" value="ECO:0007669"/>
    <property type="project" value="TreeGrafter"/>
</dbReference>
<dbReference type="EMBL" id="MU865941">
    <property type="protein sequence ID" value="KAK4448733.1"/>
    <property type="molecule type" value="Genomic_DNA"/>
</dbReference>
<feature type="compositionally biased region" description="Pro residues" evidence="7">
    <location>
        <begin position="260"/>
        <end position="276"/>
    </location>
</feature>
<dbReference type="GO" id="GO:0000155">
    <property type="term" value="F:phosphorelay sensor kinase activity"/>
    <property type="evidence" value="ECO:0007669"/>
    <property type="project" value="InterPro"/>
</dbReference>
<dbReference type="SUPFAM" id="SSF52172">
    <property type="entry name" value="CheY-like"/>
    <property type="match status" value="1"/>
</dbReference>
<accession>A0AAV9GJP1</accession>
<evidence type="ECO:0000313" key="11">
    <source>
        <dbReference type="Proteomes" id="UP001321760"/>
    </source>
</evidence>
<dbReference type="Proteomes" id="UP001321760">
    <property type="component" value="Unassembled WGS sequence"/>
</dbReference>
<keyword evidence="11" id="KW-1185">Reference proteome</keyword>
<dbReference type="SMART" id="SM00387">
    <property type="entry name" value="HATPase_c"/>
    <property type="match status" value="1"/>
</dbReference>
<gene>
    <name evidence="10" type="ORF">QBC34DRAFT_406643</name>
</gene>
<dbReference type="SMART" id="SM00448">
    <property type="entry name" value="REC"/>
    <property type="match status" value="1"/>
</dbReference>
<dbReference type="Pfam" id="PF02518">
    <property type="entry name" value="HATPase_c"/>
    <property type="match status" value="1"/>
</dbReference>
<dbReference type="AlphaFoldDB" id="A0AAV9GJP1"/>
<dbReference type="PRINTS" id="PR00344">
    <property type="entry name" value="BCTRLSENSOR"/>
</dbReference>
<proteinExistence type="predicted"/>
<protein>
    <recommendedName>
        <fullName evidence="2">histidine kinase</fullName>
        <ecNumber evidence="2">2.7.13.3</ecNumber>
    </recommendedName>
</protein>
<feature type="compositionally biased region" description="Polar residues" evidence="7">
    <location>
        <begin position="318"/>
        <end position="331"/>
    </location>
</feature>
<sequence>MLLDVEPCGEDGKHLAAQAAEAACAIEEVEEFERARQREIAAYLLAASFPMDLPSGPRDKPFINPDPTLNALCQLGALRLQCDRSFISLIDRHYQWVVAETTRTHSIREMKWEGDNDRIAFGVTKLEACWGVCPTTMKAFLDEKDEWRRDGPNVIANRTRYIVNDFRTDAMYKERPYVLNFPYFVSYLEVPLISPLGYLLGSYCVVHSDLKDYDNEETVGIMNDIAASIMVYLDGVRLKQSMNRSEDLIAGLTSFVSSDPSPPVPQKTFPVPPTPTPTRVSAPERPSGLDPARRGATSSVTDSTDSAKQMRPALPNLISGSSVQSSMSTPSLPGRGETLTPLTSLGDESSQGLAEQLAPGTQPSIQEVEGHAPNTPVSAHSELPEQHSNGFVSSANIKSAFFRAAKTIQQGMGLDGLVFLDAAPTAYLDPEQRTFRDGADVSETVGPFCAAIVQTSADRESGSASPPLQTRLPEALLQRLIKRFPGPNGHIFSGDELGPIDESYAPGKPYPGMEAGRSDGRLREDLATLFRVFPEAKYIIFLPLWHFQRECWYAATLGWVTDPTRAILPTDIGLLSAFGNSLMAEVSRLEAMAASQAKSSFVSSISHELRSPLHGILASSELLRGSITDPTLLSTLDMLDSCGRTLLDTFNNLLDHAITIKDELELSRRSTSVPTTKLEVVDLAELVQEVVDAVHFSHLSERAFQLSLTGTQNGFYSGAFQSGGKSEPPLLIMLDIEKRDWKLPADSGVWKRLIMNIFGNSLKYTKTGRIEVGLRMLQKADSTGCERTHVCLRVEDTGKGMSNEFRKYLLFTPFAQEDHFAPGIGLGLSIVQQLARSLRGTIDVQSSVGVGTVLELCIPVDACLITATEPTTFAGAPVQQLCGRTLCLITAEAYRCLEDGTMKGPEKKSKRSAIVERALRINGCDAWGMELTVASGASIPQADVYILDSECFRNPKQDKPDKLGITLSSVSPLLILCSGAGKVCLDHDIIKNHSMHLHHPINPKKMFSAISCALDTSQPKAFGVVTHNGSIAAPLRSWAPPAPPAAPIVDSDTPGAGVKEAAVETGAALSSPDLPALHLLLVDDNLINIRILENCARKLKHTYATARDGLEALQTYKKALDEQRPFDMVWMDLQMPIMDGYEAIRQIREVEAKTGINGCMVVALTGLSSDDSKKEAMASGASTFITKPIRTAVIKSMLEDQLRTKHGGTDA</sequence>
<comment type="caution">
    <text evidence="10">The sequence shown here is derived from an EMBL/GenBank/DDBJ whole genome shotgun (WGS) entry which is preliminary data.</text>
</comment>
<dbReference type="PROSITE" id="PS50109">
    <property type="entry name" value="HIS_KIN"/>
    <property type="match status" value="1"/>
</dbReference>
<dbReference type="InterPro" id="IPR003594">
    <property type="entry name" value="HATPase_dom"/>
</dbReference>
<evidence type="ECO:0000313" key="10">
    <source>
        <dbReference type="EMBL" id="KAK4448733.1"/>
    </source>
</evidence>
<feature type="region of interest" description="Disordered" evidence="7">
    <location>
        <begin position="256"/>
        <end position="379"/>
    </location>
</feature>
<dbReference type="PANTHER" id="PTHR43047">
    <property type="entry name" value="TWO-COMPONENT HISTIDINE PROTEIN KINASE"/>
    <property type="match status" value="1"/>
</dbReference>
<keyword evidence="5 10" id="KW-0418">Kinase</keyword>
<dbReference type="InterPro" id="IPR005467">
    <property type="entry name" value="His_kinase_dom"/>
</dbReference>
<dbReference type="InterPro" id="IPR036890">
    <property type="entry name" value="HATPase_C_sf"/>
</dbReference>
<evidence type="ECO:0000256" key="6">
    <source>
        <dbReference type="PROSITE-ProRule" id="PRU00169"/>
    </source>
</evidence>
<reference evidence="10" key="1">
    <citation type="journal article" date="2023" name="Mol. Phylogenet. Evol.">
        <title>Genome-scale phylogeny and comparative genomics of the fungal order Sordariales.</title>
        <authorList>
            <person name="Hensen N."/>
            <person name="Bonometti L."/>
            <person name="Westerberg I."/>
            <person name="Brannstrom I.O."/>
            <person name="Guillou S."/>
            <person name="Cros-Aarteil S."/>
            <person name="Calhoun S."/>
            <person name="Haridas S."/>
            <person name="Kuo A."/>
            <person name="Mondo S."/>
            <person name="Pangilinan J."/>
            <person name="Riley R."/>
            <person name="LaButti K."/>
            <person name="Andreopoulos B."/>
            <person name="Lipzen A."/>
            <person name="Chen C."/>
            <person name="Yan M."/>
            <person name="Daum C."/>
            <person name="Ng V."/>
            <person name="Clum A."/>
            <person name="Steindorff A."/>
            <person name="Ohm R.A."/>
            <person name="Martin F."/>
            <person name="Silar P."/>
            <person name="Natvig D.O."/>
            <person name="Lalanne C."/>
            <person name="Gautier V."/>
            <person name="Ament-Velasquez S.L."/>
            <person name="Kruys A."/>
            <person name="Hutchinson M.I."/>
            <person name="Powell A.J."/>
            <person name="Barry K."/>
            <person name="Miller A.N."/>
            <person name="Grigoriev I.V."/>
            <person name="Debuchy R."/>
            <person name="Gladieux P."/>
            <person name="Hiltunen Thoren M."/>
            <person name="Johannesson H."/>
        </authorList>
    </citation>
    <scope>NUCLEOTIDE SEQUENCE</scope>
    <source>
        <strain evidence="10">PSN243</strain>
    </source>
</reference>
<dbReference type="InterPro" id="IPR001789">
    <property type="entry name" value="Sig_transdc_resp-reg_receiver"/>
</dbReference>
<dbReference type="SMART" id="SM00388">
    <property type="entry name" value="HisKA"/>
    <property type="match status" value="1"/>
</dbReference>
<dbReference type="InterPro" id="IPR004358">
    <property type="entry name" value="Sig_transdc_His_kin-like_C"/>
</dbReference>
<feature type="modified residue" description="4-aspartylphosphate" evidence="6">
    <location>
        <position position="1132"/>
    </location>
</feature>
<dbReference type="Gene3D" id="1.10.287.130">
    <property type="match status" value="1"/>
</dbReference>
<feature type="compositionally biased region" description="Low complexity" evidence="7">
    <location>
        <begin position="297"/>
        <end position="306"/>
    </location>
</feature>
<dbReference type="GO" id="GO:0005886">
    <property type="term" value="C:plasma membrane"/>
    <property type="evidence" value="ECO:0007669"/>
    <property type="project" value="TreeGrafter"/>
</dbReference>
<organism evidence="10 11">
    <name type="scientific">Podospora aff. communis PSN243</name>
    <dbReference type="NCBI Taxonomy" id="3040156"/>
    <lineage>
        <taxon>Eukaryota</taxon>
        <taxon>Fungi</taxon>
        <taxon>Dikarya</taxon>
        <taxon>Ascomycota</taxon>
        <taxon>Pezizomycotina</taxon>
        <taxon>Sordariomycetes</taxon>
        <taxon>Sordariomycetidae</taxon>
        <taxon>Sordariales</taxon>
        <taxon>Podosporaceae</taxon>
        <taxon>Podospora</taxon>
    </lineage>
</organism>
<dbReference type="SUPFAM" id="SSF55874">
    <property type="entry name" value="ATPase domain of HSP90 chaperone/DNA topoisomerase II/histidine kinase"/>
    <property type="match status" value="1"/>
</dbReference>
<dbReference type="SUPFAM" id="SSF55781">
    <property type="entry name" value="GAF domain-like"/>
    <property type="match status" value="1"/>
</dbReference>
<keyword evidence="3 6" id="KW-0597">Phosphoprotein</keyword>
<reference evidence="10" key="2">
    <citation type="submission" date="2023-05" db="EMBL/GenBank/DDBJ databases">
        <authorList>
            <consortium name="Lawrence Berkeley National Laboratory"/>
            <person name="Steindorff A."/>
            <person name="Hensen N."/>
            <person name="Bonometti L."/>
            <person name="Westerberg I."/>
            <person name="Brannstrom I.O."/>
            <person name="Guillou S."/>
            <person name="Cros-Aarteil S."/>
            <person name="Calhoun S."/>
            <person name="Haridas S."/>
            <person name="Kuo A."/>
            <person name="Mondo S."/>
            <person name="Pangilinan J."/>
            <person name="Riley R."/>
            <person name="Labutti K."/>
            <person name="Andreopoulos B."/>
            <person name="Lipzen A."/>
            <person name="Chen C."/>
            <person name="Yanf M."/>
            <person name="Daum C."/>
            <person name="Ng V."/>
            <person name="Clum A."/>
            <person name="Ohm R."/>
            <person name="Martin F."/>
            <person name="Silar P."/>
            <person name="Natvig D."/>
            <person name="Lalanne C."/>
            <person name="Gautier V."/>
            <person name="Ament-Velasquez S.L."/>
            <person name="Kruys A."/>
            <person name="Hutchinson M.I."/>
            <person name="Powell A.J."/>
            <person name="Barry K."/>
            <person name="Miller A.N."/>
            <person name="Grigoriev I.V."/>
            <person name="Debuchy R."/>
            <person name="Gladieux P."/>
            <person name="Thoren M.H."/>
            <person name="Johannesson H."/>
        </authorList>
    </citation>
    <scope>NUCLEOTIDE SEQUENCE</scope>
    <source>
        <strain evidence="10">PSN243</strain>
    </source>
</reference>
<dbReference type="InterPro" id="IPR011006">
    <property type="entry name" value="CheY-like_superfamily"/>
</dbReference>